<proteinExistence type="predicted"/>
<evidence type="ECO:0000313" key="3">
    <source>
        <dbReference type="Proteomes" id="UP000249324"/>
    </source>
</evidence>
<name>A0ABD6FB36_9PSEU</name>
<feature type="region of interest" description="Disordered" evidence="1">
    <location>
        <begin position="39"/>
        <end position="60"/>
    </location>
</feature>
<dbReference type="EMBL" id="QGUI02000022">
    <property type="protein sequence ID" value="MFO7191266.1"/>
    <property type="molecule type" value="Genomic_DNA"/>
</dbReference>
<dbReference type="Proteomes" id="UP000249324">
    <property type="component" value="Unassembled WGS sequence"/>
</dbReference>
<organism evidence="2 3">
    <name type="scientific">Thermocrispum agreste</name>
    <dbReference type="NCBI Taxonomy" id="37925"/>
    <lineage>
        <taxon>Bacteria</taxon>
        <taxon>Bacillati</taxon>
        <taxon>Actinomycetota</taxon>
        <taxon>Actinomycetes</taxon>
        <taxon>Pseudonocardiales</taxon>
        <taxon>Pseudonocardiaceae</taxon>
        <taxon>Thermocrispum</taxon>
    </lineage>
</organism>
<dbReference type="InterPro" id="IPR045596">
    <property type="entry name" value="DUF6459"/>
</dbReference>
<protein>
    <submittedName>
        <fullName evidence="2">Rv3235 family protein</fullName>
    </submittedName>
</protein>
<reference evidence="2 3" key="1">
    <citation type="journal article" date="2021" name="BMC Genomics">
        <title>Genome-resolved metagenome and metatranscriptome analyses of thermophilic composting reveal key bacterial players and their metabolic interactions.</title>
        <authorList>
            <person name="Braga L.P.P."/>
            <person name="Pereira R.V."/>
            <person name="Martins L.F."/>
            <person name="Moura L.M.S."/>
            <person name="Sanchez F.B."/>
            <person name="Patane J.S.L."/>
            <person name="da Silva A.M."/>
            <person name="Setubal J.C."/>
        </authorList>
    </citation>
    <scope>NUCLEOTIDE SEQUENCE [LARGE SCALE GENOMIC DNA]</scope>
    <source>
        <strain evidence="2">ZC4RG45</strain>
    </source>
</reference>
<gene>
    <name evidence="2" type="ORF">DIU77_003370</name>
</gene>
<sequence>MRVAQNSTGLLRLAVSTEPCPGRQADRLRAGQLSIPVRPIRLAAPDPGPRPRSAEVPPEPDHAQLRTLLAALLEVVTGRRSVASLRGKVSVDLLSRLRRWRGLDVGARFLVRRVHIRRTGTDVVEMCATVHLPARGRAVAVTGLLRASWHGWTVTDFDVIQPQAGRRQATVA</sequence>
<evidence type="ECO:0000256" key="1">
    <source>
        <dbReference type="SAM" id="MobiDB-lite"/>
    </source>
</evidence>
<comment type="caution">
    <text evidence="2">The sequence shown here is derived from an EMBL/GenBank/DDBJ whole genome shotgun (WGS) entry which is preliminary data.</text>
</comment>
<dbReference type="Pfam" id="PF20060">
    <property type="entry name" value="DUF6459"/>
    <property type="match status" value="1"/>
</dbReference>
<accession>A0ABD6FB36</accession>
<dbReference type="AlphaFoldDB" id="A0ABD6FB36"/>
<evidence type="ECO:0000313" key="2">
    <source>
        <dbReference type="EMBL" id="MFO7191266.1"/>
    </source>
</evidence>